<dbReference type="AlphaFoldDB" id="A0A381XNQ1"/>
<dbReference type="CDD" id="cd12797">
    <property type="entry name" value="M23_peptidase"/>
    <property type="match status" value="1"/>
</dbReference>
<dbReference type="SUPFAM" id="SSF51261">
    <property type="entry name" value="Duplicated hybrid motif"/>
    <property type="match status" value="1"/>
</dbReference>
<dbReference type="InterPro" id="IPR050570">
    <property type="entry name" value="Cell_wall_metabolism_enzyme"/>
</dbReference>
<keyword evidence="2" id="KW-0175">Coiled coil</keyword>
<feature type="coiled-coil region" evidence="2">
    <location>
        <begin position="213"/>
        <end position="247"/>
    </location>
</feature>
<dbReference type="InterPro" id="IPR011055">
    <property type="entry name" value="Dup_hybrid_motif"/>
</dbReference>
<keyword evidence="1" id="KW-0732">Signal</keyword>
<dbReference type="PANTHER" id="PTHR21666">
    <property type="entry name" value="PEPTIDASE-RELATED"/>
    <property type="match status" value="1"/>
</dbReference>
<accession>A0A381XNQ1</accession>
<evidence type="ECO:0000313" key="4">
    <source>
        <dbReference type="EMBL" id="SVA66112.1"/>
    </source>
</evidence>
<feature type="coiled-coil region" evidence="2">
    <location>
        <begin position="13"/>
        <end position="78"/>
    </location>
</feature>
<evidence type="ECO:0000256" key="1">
    <source>
        <dbReference type="ARBA" id="ARBA00022729"/>
    </source>
</evidence>
<evidence type="ECO:0000256" key="2">
    <source>
        <dbReference type="SAM" id="Coils"/>
    </source>
</evidence>
<dbReference type="Gene3D" id="2.70.70.10">
    <property type="entry name" value="Glucose Permease (Domain IIA)"/>
    <property type="match status" value="1"/>
</dbReference>
<proteinExistence type="predicted"/>
<dbReference type="Gene3D" id="6.10.250.3150">
    <property type="match status" value="1"/>
</dbReference>
<dbReference type="GO" id="GO:0004222">
    <property type="term" value="F:metalloendopeptidase activity"/>
    <property type="evidence" value="ECO:0007669"/>
    <property type="project" value="TreeGrafter"/>
</dbReference>
<dbReference type="InterPro" id="IPR016047">
    <property type="entry name" value="M23ase_b-sheet_dom"/>
</dbReference>
<sequence length="388" mass="44647">MFLSGLILAQQSQVDFEKELKQQNSAIQSLRNEIEATKKRIQSENQKEKSSSKRVINLSEEISLLQRLVKEIDKEEKLLVADITHTESQIVKSEVELDTLRVRYGRRLTKMYKKGQLSNLEKILSSTSWRQAIYRTKYLKIISDLDQKTHNTIRSLLIEIGKQKLNLEAALRKKRRLKKDREVTLISLRSKKRKEQRELVKIRQSQKELKTYLTEKQAGVKQLEKIIANIQDDIARVEREARIRKQQQALQSKEFPKLKGQLAWPAEGRVITKFGRQWNPKLKTTTENPGVDIKGKPGSEIRTVLGGIVTTITFIRGFGTTIIIDHGNGFYTVYGHVTNIQTNEDSQVRGGDVIAYMGDSGSINGSQLHFEIWGQGKKLDPEKWLNKK</sequence>
<gene>
    <name evidence="4" type="ORF">METZ01_LOCUS118966</name>
</gene>
<feature type="domain" description="M23ase beta-sheet core" evidence="3">
    <location>
        <begin position="288"/>
        <end position="381"/>
    </location>
</feature>
<evidence type="ECO:0000259" key="3">
    <source>
        <dbReference type="Pfam" id="PF01551"/>
    </source>
</evidence>
<protein>
    <recommendedName>
        <fullName evidence="3">M23ase beta-sheet core domain-containing protein</fullName>
    </recommendedName>
</protein>
<organism evidence="4">
    <name type="scientific">marine metagenome</name>
    <dbReference type="NCBI Taxonomy" id="408172"/>
    <lineage>
        <taxon>unclassified sequences</taxon>
        <taxon>metagenomes</taxon>
        <taxon>ecological metagenomes</taxon>
    </lineage>
</organism>
<dbReference type="Pfam" id="PF01551">
    <property type="entry name" value="Peptidase_M23"/>
    <property type="match status" value="1"/>
</dbReference>
<name>A0A381XNQ1_9ZZZZ</name>
<reference evidence="4" key="1">
    <citation type="submission" date="2018-05" db="EMBL/GenBank/DDBJ databases">
        <authorList>
            <person name="Lanie J.A."/>
            <person name="Ng W.-L."/>
            <person name="Kazmierczak K.M."/>
            <person name="Andrzejewski T.M."/>
            <person name="Davidsen T.M."/>
            <person name="Wayne K.J."/>
            <person name="Tettelin H."/>
            <person name="Glass J.I."/>
            <person name="Rusch D."/>
            <person name="Podicherti R."/>
            <person name="Tsui H.-C.T."/>
            <person name="Winkler M.E."/>
        </authorList>
    </citation>
    <scope>NUCLEOTIDE SEQUENCE</scope>
</reference>
<dbReference type="PANTHER" id="PTHR21666:SF289">
    <property type="entry name" value="L-ALA--D-GLU ENDOPEPTIDASE"/>
    <property type="match status" value="1"/>
</dbReference>
<dbReference type="EMBL" id="UINC01015756">
    <property type="protein sequence ID" value="SVA66112.1"/>
    <property type="molecule type" value="Genomic_DNA"/>
</dbReference>